<name>A0A1F7H1X8_9BACT</name>
<evidence type="ECO:0000313" key="2">
    <source>
        <dbReference type="EMBL" id="OGK24876.1"/>
    </source>
</evidence>
<dbReference type="EMBL" id="MFZO01000026">
    <property type="protein sequence ID" value="OGK24876.1"/>
    <property type="molecule type" value="Genomic_DNA"/>
</dbReference>
<proteinExistence type="predicted"/>
<evidence type="ECO:0000256" key="1">
    <source>
        <dbReference type="SAM" id="Phobius"/>
    </source>
</evidence>
<feature type="transmembrane region" description="Helical" evidence="1">
    <location>
        <begin position="298"/>
        <end position="320"/>
    </location>
</feature>
<reference evidence="2 3" key="1">
    <citation type="journal article" date="2016" name="Nat. Commun.">
        <title>Thousands of microbial genomes shed light on interconnected biogeochemical processes in an aquifer system.</title>
        <authorList>
            <person name="Anantharaman K."/>
            <person name="Brown C.T."/>
            <person name="Hug L.A."/>
            <person name="Sharon I."/>
            <person name="Castelle C.J."/>
            <person name="Probst A.J."/>
            <person name="Thomas B.C."/>
            <person name="Singh A."/>
            <person name="Wilkins M.J."/>
            <person name="Karaoz U."/>
            <person name="Brodie E.L."/>
            <person name="Williams K.H."/>
            <person name="Hubbard S.S."/>
            <person name="Banfield J.F."/>
        </authorList>
    </citation>
    <scope>NUCLEOTIDE SEQUENCE [LARGE SCALE GENOMIC DNA]</scope>
</reference>
<comment type="caution">
    <text evidence="2">The sequence shown here is derived from an EMBL/GenBank/DDBJ whole genome shotgun (WGS) entry which is preliminary data.</text>
</comment>
<accession>A0A1F7H1X8</accession>
<keyword evidence="1" id="KW-1133">Transmembrane helix</keyword>
<keyword evidence="1" id="KW-0472">Membrane</keyword>
<keyword evidence="1" id="KW-0812">Transmembrane</keyword>
<dbReference type="Proteomes" id="UP000177913">
    <property type="component" value="Unassembled WGS sequence"/>
</dbReference>
<dbReference type="AlphaFoldDB" id="A0A1F7H1X8"/>
<organism evidence="2 3">
    <name type="scientific">Candidatus Roizmanbacteria bacterium RIFCSPHIGHO2_02_FULL_38_11</name>
    <dbReference type="NCBI Taxonomy" id="1802039"/>
    <lineage>
        <taxon>Bacteria</taxon>
        <taxon>Candidatus Roizmaniibacteriota</taxon>
    </lineage>
</organism>
<gene>
    <name evidence="2" type="ORF">A3C25_01375</name>
</gene>
<sequence>MGKKIFIFVLILATNYLLLTTNVSAQQVSFSLSPILTELAIKPAQSTVIKYKLANLGDPSIVKIRVLPFEAKDSVGNVNIKNALEGPIQFELENETIKLEEAFFLKNSTSQELFLNVRVSEGTPAKDYYFTILAESQPPPTQEGVANLRAKISVGSHLLITVTKEGRVEIKPKISLFQVVPKNKIRLFGLQISLFNSFDKIPIVLLVENKGKNLIKPQGEIILRGPLWYSKKFEIKSQTVLAESQKLLLLDSKNSSSNVEHLTSNSLILPGLFLGGYKLSATISFGDGTPTLFASTSFLVLPIKFTVLAAFVTILIIFLIKRLKKNDEL</sequence>
<protein>
    <submittedName>
        <fullName evidence="2">Uncharacterized protein</fullName>
    </submittedName>
</protein>
<evidence type="ECO:0000313" key="3">
    <source>
        <dbReference type="Proteomes" id="UP000177913"/>
    </source>
</evidence>